<dbReference type="Proteomes" id="UP000612349">
    <property type="component" value="Unassembled WGS sequence"/>
</dbReference>
<dbReference type="EMBL" id="BMIP01000004">
    <property type="protein sequence ID" value="GGD71017.1"/>
    <property type="molecule type" value="Genomic_DNA"/>
</dbReference>
<dbReference type="InterPro" id="IPR029063">
    <property type="entry name" value="SAM-dependent_MTases_sf"/>
</dbReference>
<keyword evidence="1" id="KW-0489">Methyltransferase</keyword>
<evidence type="ECO:0000313" key="3">
    <source>
        <dbReference type="EMBL" id="GGD71017.1"/>
    </source>
</evidence>
<keyword evidence="4" id="KW-1185">Reference proteome</keyword>
<dbReference type="AlphaFoldDB" id="A0A917DU98"/>
<dbReference type="Gene3D" id="3.40.50.12710">
    <property type="match status" value="1"/>
</dbReference>
<dbReference type="GO" id="GO:0035243">
    <property type="term" value="F:protein-arginine omega-N symmetric methyltransferase activity"/>
    <property type="evidence" value="ECO:0007669"/>
    <property type="project" value="TreeGrafter"/>
</dbReference>
<dbReference type="PANTHER" id="PTHR12049">
    <property type="entry name" value="PROTEIN ARGININE METHYLTRANSFERASE NDUFAF7, MITOCHONDRIAL"/>
    <property type="match status" value="1"/>
</dbReference>
<protein>
    <submittedName>
        <fullName evidence="3">ATP synthase subunit beta</fullName>
    </submittedName>
</protein>
<dbReference type="Pfam" id="PF02636">
    <property type="entry name" value="Methyltransf_28"/>
    <property type="match status" value="1"/>
</dbReference>
<dbReference type="SUPFAM" id="SSF53335">
    <property type="entry name" value="S-adenosyl-L-methionine-dependent methyltransferases"/>
    <property type="match status" value="1"/>
</dbReference>
<organism evidence="3 4">
    <name type="scientific">Croceicoccus mobilis</name>
    <dbReference type="NCBI Taxonomy" id="1703339"/>
    <lineage>
        <taxon>Bacteria</taxon>
        <taxon>Pseudomonadati</taxon>
        <taxon>Pseudomonadota</taxon>
        <taxon>Alphaproteobacteria</taxon>
        <taxon>Sphingomonadales</taxon>
        <taxon>Erythrobacteraceae</taxon>
        <taxon>Croceicoccus</taxon>
    </lineage>
</organism>
<reference evidence="3" key="1">
    <citation type="journal article" date="2014" name="Int. J. Syst. Evol. Microbiol.">
        <title>Complete genome sequence of Corynebacterium casei LMG S-19264T (=DSM 44701T), isolated from a smear-ripened cheese.</title>
        <authorList>
            <consortium name="US DOE Joint Genome Institute (JGI-PGF)"/>
            <person name="Walter F."/>
            <person name="Albersmeier A."/>
            <person name="Kalinowski J."/>
            <person name="Ruckert C."/>
        </authorList>
    </citation>
    <scope>NUCLEOTIDE SEQUENCE</scope>
    <source>
        <strain evidence="3">CGMCC 1.15360</strain>
    </source>
</reference>
<reference evidence="3" key="2">
    <citation type="submission" date="2020-09" db="EMBL/GenBank/DDBJ databases">
        <authorList>
            <person name="Sun Q."/>
            <person name="Zhou Y."/>
        </authorList>
    </citation>
    <scope>NUCLEOTIDE SEQUENCE</scope>
    <source>
        <strain evidence="3">CGMCC 1.15360</strain>
    </source>
</reference>
<evidence type="ECO:0000313" key="4">
    <source>
        <dbReference type="Proteomes" id="UP000612349"/>
    </source>
</evidence>
<dbReference type="InterPro" id="IPR038375">
    <property type="entry name" value="NDUFAF7_sf"/>
</dbReference>
<proteinExistence type="predicted"/>
<dbReference type="RefSeq" id="WP_066774294.1">
    <property type="nucleotide sequence ID" value="NZ_BMIP01000004.1"/>
</dbReference>
<comment type="caution">
    <text evidence="3">The sequence shown here is derived from an EMBL/GenBank/DDBJ whole genome shotgun (WGS) entry which is preliminary data.</text>
</comment>
<gene>
    <name evidence="3" type="ORF">GCM10010990_20630</name>
</gene>
<evidence type="ECO:0000256" key="2">
    <source>
        <dbReference type="ARBA" id="ARBA00022679"/>
    </source>
</evidence>
<dbReference type="InterPro" id="IPR003788">
    <property type="entry name" value="NDUFAF7"/>
</dbReference>
<dbReference type="GO" id="GO:0032259">
    <property type="term" value="P:methylation"/>
    <property type="evidence" value="ECO:0007669"/>
    <property type="project" value="UniProtKB-KW"/>
</dbReference>
<evidence type="ECO:0000256" key="1">
    <source>
        <dbReference type="ARBA" id="ARBA00022603"/>
    </source>
</evidence>
<accession>A0A917DU98</accession>
<dbReference type="PANTHER" id="PTHR12049:SF7">
    <property type="entry name" value="PROTEIN ARGININE METHYLTRANSFERASE NDUFAF7, MITOCHONDRIAL"/>
    <property type="match status" value="1"/>
</dbReference>
<name>A0A917DU98_9SPHN</name>
<keyword evidence="2" id="KW-0808">Transferase</keyword>
<sequence>MSGTEFAAKLARTIGHLGPMPLAQFMAESNAHYYASRDPLGTTGDFTTAPEISQMFGEMAGGWLADIRARAMAAGVPGAADAAYVELGPGRGTLAKDALRVLDRAGPVSGVHLVEGSPVLRGAQEKTLAGREVVFHDDTGSLPEDRPLLVLANEFFDALPIRQLVKTGEGWREIVVGHASGAFHPVPGDRPMDAAVPESRRDLPEETIIEACPAASAIMADLAARIEKQGGAILCFDYGHLKPFTGSSLQAVRAHEKVDPFAHAGEADLTAHVDFSALADTAKAQGIAIAMATQGEFLLALGIAQRASMLAKANPAQAKSLGEALDRLVSPTRMGSLFKVLAGHSTGWPQGAYFTA</sequence>